<evidence type="ECO:0000256" key="2">
    <source>
        <dbReference type="ARBA" id="ARBA00022618"/>
    </source>
</evidence>
<dbReference type="Proteomes" id="UP000636800">
    <property type="component" value="Chromosome 2"/>
</dbReference>
<keyword evidence="7" id="KW-1185">Reference proteome</keyword>
<dbReference type="GO" id="GO:0051301">
    <property type="term" value="P:cell division"/>
    <property type="evidence" value="ECO:0007669"/>
    <property type="project" value="UniProtKB-KW"/>
</dbReference>
<evidence type="ECO:0000313" key="7">
    <source>
        <dbReference type="Proteomes" id="UP000636800"/>
    </source>
</evidence>
<keyword evidence="3" id="KW-0195">Cyclin</keyword>
<sequence>MGSSAFRLIYDGEVPMVEGESTSPSIRKKIIVDPCFLMRTRSQASIGKLNGWAWKICKQKTSFFRDSFFLSSSHSKEFLFALLKKESKHTPVKEYAQRLMRGSLDISIRRNVVDWIMKVHAYYSFGPLSVYLSINYLDHFLSAYELSVRTMPYEFVGINMPNTCTNVSMQLIGNAKYVFEAKTIQRMELLVLSTLEWRMHSMTPFSFMDYFVHKFSNGSPPKQSEINHCIELILNTCRENCLIEFKPSEVAAAVALAVLGNANKLLIDNVLNHCAYMEKDKVMKCYKVIQDMRLVEMRSSWVSKAPQTP</sequence>
<dbReference type="SMART" id="SM01332">
    <property type="entry name" value="Cyclin_C"/>
    <property type="match status" value="1"/>
</dbReference>
<proteinExistence type="inferred from homology"/>
<keyword evidence="2" id="KW-0132">Cell division</keyword>
<dbReference type="Pfam" id="PF02984">
    <property type="entry name" value="Cyclin_C"/>
    <property type="match status" value="1"/>
</dbReference>
<dbReference type="InterPro" id="IPR039361">
    <property type="entry name" value="Cyclin"/>
</dbReference>
<dbReference type="PROSITE" id="PS00292">
    <property type="entry name" value="CYCLINS"/>
    <property type="match status" value="1"/>
</dbReference>
<evidence type="ECO:0000256" key="3">
    <source>
        <dbReference type="ARBA" id="ARBA00023127"/>
    </source>
</evidence>
<dbReference type="InterPro" id="IPR036915">
    <property type="entry name" value="Cyclin-like_sf"/>
</dbReference>
<dbReference type="FunFam" id="1.10.472.10:FF:000040">
    <property type="entry name" value="D6-type cyclin"/>
    <property type="match status" value="1"/>
</dbReference>
<evidence type="ECO:0000259" key="5">
    <source>
        <dbReference type="SMART" id="SM01332"/>
    </source>
</evidence>
<evidence type="ECO:0000256" key="1">
    <source>
        <dbReference type="ARBA" id="ARBA00009065"/>
    </source>
</evidence>
<comment type="similarity">
    <text evidence="1">Belongs to the cyclin family. Cyclin D subfamily.</text>
</comment>
<organism evidence="6 7">
    <name type="scientific">Vanilla planifolia</name>
    <name type="common">Vanilla</name>
    <dbReference type="NCBI Taxonomy" id="51239"/>
    <lineage>
        <taxon>Eukaryota</taxon>
        <taxon>Viridiplantae</taxon>
        <taxon>Streptophyta</taxon>
        <taxon>Embryophyta</taxon>
        <taxon>Tracheophyta</taxon>
        <taxon>Spermatophyta</taxon>
        <taxon>Magnoliopsida</taxon>
        <taxon>Liliopsida</taxon>
        <taxon>Asparagales</taxon>
        <taxon>Orchidaceae</taxon>
        <taxon>Vanilloideae</taxon>
        <taxon>Vanilleae</taxon>
        <taxon>Vanilla</taxon>
    </lineage>
</organism>
<dbReference type="SUPFAM" id="SSF47954">
    <property type="entry name" value="Cyclin-like"/>
    <property type="match status" value="2"/>
</dbReference>
<keyword evidence="4" id="KW-0131">Cell cycle</keyword>
<dbReference type="EMBL" id="JADCNL010000002">
    <property type="protein sequence ID" value="KAG0493172.1"/>
    <property type="molecule type" value="Genomic_DNA"/>
</dbReference>
<protein>
    <recommendedName>
        <fullName evidence="5">Cyclin C-terminal domain-containing protein</fullName>
    </recommendedName>
</protein>
<dbReference type="AlphaFoldDB" id="A0A835RWU0"/>
<dbReference type="InterPro" id="IPR048258">
    <property type="entry name" value="Cyclins_cyclin-box"/>
</dbReference>
<accession>A0A835RWU0</accession>
<evidence type="ECO:0000313" key="6">
    <source>
        <dbReference type="EMBL" id="KAG0493172.1"/>
    </source>
</evidence>
<dbReference type="OrthoDB" id="1878996at2759"/>
<dbReference type="InterPro" id="IPR006671">
    <property type="entry name" value="Cyclin_N"/>
</dbReference>
<comment type="caution">
    <text evidence="6">The sequence shown here is derived from an EMBL/GenBank/DDBJ whole genome shotgun (WGS) entry which is preliminary data.</text>
</comment>
<name>A0A835RWU0_VANPL</name>
<evidence type="ECO:0000256" key="4">
    <source>
        <dbReference type="ARBA" id="ARBA00023306"/>
    </source>
</evidence>
<reference evidence="6 7" key="1">
    <citation type="journal article" date="2020" name="Nat. Food">
        <title>A phased Vanilla planifolia genome enables genetic improvement of flavour and production.</title>
        <authorList>
            <person name="Hasing T."/>
            <person name="Tang H."/>
            <person name="Brym M."/>
            <person name="Khazi F."/>
            <person name="Huang T."/>
            <person name="Chambers A.H."/>
        </authorList>
    </citation>
    <scope>NUCLEOTIDE SEQUENCE [LARGE SCALE GENOMIC DNA]</scope>
    <source>
        <tissue evidence="6">Leaf</tissue>
    </source>
</reference>
<feature type="domain" description="Cyclin C-terminal" evidence="5">
    <location>
        <begin position="202"/>
        <end position="307"/>
    </location>
</feature>
<dbReference type="InterPro" id="IPR004367">
    <property type="entry name" value="Cyclin_C-dom"/>
</dbReference>
<dbReference type="Gene3D" id="1.10.472.10">
    <property type="entry name" value="Cyclin-like"/>
    <property type="match status" value="2"/>
</dbReference>
<dbReference type="PANTHER" id="PTHR10177">
    <property type="entry name" value="CYCLINS"/>
    <property type="match status" value="1"/>
</dbReference>
<gene>
    <name evidence="6" type="ORF">HPP92_006570</name>
</gene>
<dbReference type="Pfam" id="PF00134">
    <property type="entry name" value="Cyclin_N"/>
    <property type="match status" value="1"/>
</dbReference>